<dbReference type="GeneID" id="113870418"/>
<comment type="similarity">
    <text evidence="2">Belongs to the PC-esterase family. TBL subfamily.</text>
</comment>
<evidence type="ECO:0000259" key="8">
    <source>
        <dbReference type="Pfam" id="PF13839"/>
    </source>
</evidence>
<evidence type="ECO:0000256" key="3">
    <source>
        <dbReference type="ARBA" id="ARBA00022692"/>
    </source>
</evidence>
<keyword evidence="3 7" id="KW-0812">Transmembrane</keyword>
<evidence type="ECO:0000256" key="6">
    <source>
        <dbReference type="ARBA" id="ARBA00023136"/>
    </source>
</evidence>
<dbReference type="Pfam" id="PF13839">
    <property type="entry name" value="PC-Esterase"/>
    <property type="match status" value="1"/>
</dbReference>
<evidence type="ECO:0000313" key="11">
    <source>
        <dbReference type="RefSeq" id="XP_027362809.1"/>
    </source>
</evidence>
<feature type="domain" description="Trichome birefringence-like C-terminal" evidence="8">
    <location>
        <begin position="133"/>
        <end position="423"/>
    </location>
</feature>
<dbReference type="Pfam" id="PF14416">
    <property type="entry name" value="PMR5N"/>
    <property type="match status" value="1"/>
</dbReference>
<comment type="subcellular location">
    <subcellularLocation>
        <location evidence="1">Membrane</location>
        <topology evidence="1">Single-pass membrane protein</topology>
    </subcellularLocation>
</comment>
<dbReference type="GO" id="GO:0016413">
    <property type="term" value="F:O-acetyltransferase activity"/>
    <property type="evidence" value="ECO:0007669"/>
    <property type="project" value="InterPro"/>
</dbReference>
<reference evidence="10" key="1">
    <citation type="journal article" date="2019" name="Toxins">
        <title>Detection of Abrin-Like and Prepropulchellin-Like Toxin Genes and Transcripts Using Whole Genome Sequencing and Full-Length Transcript Sequencing of Abrus precatorius.</title>
        <authorList>
            <person name="Hovde B.T."/>
            <person name="Daligault H.E."/>
            <person name="Hanschen E.R."/>
            <person name="Kunde Y.A."/>
            <person name="Johnson M.B."/>
            <person name="Starkenburg S.R."/>
            <person name="Johnson S.L."/>
        </authorList>
    </citation>
    <scope>NUCLEOTIDE SEQUENCE [LARGE SCALE GENOMIC DNA]</scope>
</reference>
<dbReference type="InterPro" id="IPR029962">
    <property type="entry name" value="TBL"/>
</dbReference>
<keyword evidence="4" id="KW-0735">Signal-anchor</keyword>
<evidence type="ECO:0000259" key="9">
    <source>
        <dbReference type="Pfam" id="PF14416"/>
    </source>
</evidence>
<organism evidence="10 11">
    <name type="scientific">Abrus precatorius</name>
    <name type="common">Indian licorice</name>
    <name type="synonym">Glycine abrus</name>
    <dbReference type="NCBI Taxonomy" id="3816"/>
    <lineage>
        <taxon>Eukaryota</taxon>
        <taxon>Viridiplantae</taxon>
        <taxon>Streptophyta</taxon>
        <taxon>Embryophyta</taxon>
        <taxon>Tracheophyta</taxon>
        <taxon>Spermatophyta</taxon>
        <taxon>Magnoliopsida</taxon>
        <taxon>eudicotyledons</taxon>
        <taxon>Gunneridae</taxon>
        <taxon>Pentapetalae</taxon>
        <taxon>rosids</taxon>
        <taxon>fabids</taxon>
        <taxon>Fabales</taxon>
        <taxon>Fabaceae</taxon>
        <taxon>Papilionoideae</taxon>
        <taxon>50 kb inversion clade</taxon>
        <taxon>NPAAA clade</taxon>
        <taxon>indigoferoid/millettioid clade</taxon>
        <taxon>Abreae</taxon>
        <taxon>Abrus</taxon>
    </lineage>
</organism>
<dbReference type="OrthoDB" id="630188at2759"/>
<reference evidence="11" key="2">
    <citation type="submission" date="2025-08" db="UniProtKB">
        <authorList>
            <consortium name="RefSeq"/>
        </authorList>
    </citation>
    <scope>IDENTIFICATION</scope>
    <source>
        <tissue evidence="11">Young leaves</tissue>
    </source>
</reference>
<dbReference type="AlphaFoldDB" id="A0A8B8M6R1"/>
<gene>
    <name evidence="11" type="primary">LOC113870418</name>
</gene>
<evidence type="ECO:0000256" key="7">
    <source>
        <dbReference type="SAM" id="Phobius"/>
    </source>
</evidence>
<evidence type="ECO:0000256" key="4">
    <source>
        <dbReference type="ARBA" id="ARBA00022968"/>
    </source>
</evidence>
<keyword evidence="10" id="KW-1185">Reference proteome</keyword>
<dbReference type="KEGG" id="aprc:113870418"/>
<feature type="transmembrane region" description="Helical" evidence="7">
    <location>
        <begin position="21"/>
        <end position="40"/>
    </location>
</feature>
<evidence type="ECO:0000256" key="5">
    <source>
        <dbReference type="ARBA" id="ARBA00022989"/>
    </source>
</evidence>
<evidence type="ECO:0000256" key="2">
    <source>
        <dbReference type="ARBA" id="ARBA00007727"/>
    </source>
</evidence>
<dbReference type="Proteomes" id="UP000694853">
    <property type="component" value="Unplaced"/>
</dbReference>
<protein>
    <submittedName>
        <fullName evidence="11">Protein ALTERED XYLOGLUCAN 4-like</fullName>
    </submittedName>
</protein>
<sequence>MRVTNPFEDQSLPKRLLPCTLNVFIPIALLPIALICLYFYPLSLTPSPATQLPYSTSLSASNSTHLPSFADKDSNANDHSCDYFNGKWISDKRGPLYNGSTCGMIKEGQNCIINGRLDSGYLYWRWKPSHCHLPRFEPNTFLQLIKNKHVAFIGDSLARNQIESLLCLLATVSMPKRVHHKGSNKWHFASHNASLSFYWSPFLVQGVQRQSKSKGPHYNIMHLDHVHEKWARDMDQIDIIVLSFGNWLLIPSVYYEDDQVLGCLNCQGLNYTEIGFYGPLRKALRTTLNSIIERKVAKGKGVYVIVRTFSPSHFKGDWDAGGTCSKTKPYRQREMEIGEVDAEIRKIEIEEVKRAKAKGNKFEGFRLEALDVTKLAFLRPDGHPGAYMKPFPFVNGLPKHVQNDCVHWCLPGPIDSWNEIFLKIIQKWEEQSRSEG</sequence>
<keyword evidence="6 7" id="KW-0472">Membrane</keyword>
<evidence type="ECO:0000313" key="10">
    <source>
        <dbReference type="Proteomes" id="UP000694853"/>
    </source>
</evidence>
<name>A0A8B8M6R1_ABRPR</name>
<dbReference type="RefSeq" id="XP_027362809.1">
    <property type="nucleotide sequence ID" value="XM_027507008.1"/>
</dbReference>
<dbReference type="InterPro" id="IPR026057">
    <property type="entry name" value="TBL_C"/>
</dbReference>
<keyword evidence="5 7" id="KW-1133">Transmembrane helix</keyword>
<dbReference type="PANTHER" id="PTHR32285">
    <property type="entry name" value="PROTEIN TRICHOME BIREFRINGENCE-LIKE 9-RELATED"/>
    <property type="match status" value="1"/>
</dbReference>
<dbReference type="GO" id="GO:0005794">
    <property type="term" value="C:Golgi apparatus"/>
    <property type="evidence" value="ECO:0007669"/>
    <property type="project" value="TreeGrafter"/>
</dbReference>
<accession>A0A8B8M6R1</accession>
<dbReference type="PANTHER" id="PTHR32285:SF292">
    <property type="entry name" value="PMR5_CAS1P GDSL_SGNH-LIKE ACYL-ESTERASE FAMILY PROTEIN"/>
    <property type="match status" value="1"/>
</dbReference>
<dbReference type="InterPro" id="IPR025846">
    <property type="entry name" value="TBL_N"/>
</dbReference>
<dbReference type="GO" id="GO:0016020">
    <property type="term" value="C:membrane"/>
    <property type="evidence" value="ECO:0007669"/>
    <property type="project" value="UniProtKB-SubCell"/>
</dbReference>
<proteinExistence type="inferred from homology"/>
<feature type="domain" description="Trichome birefringence-like N-terminal" evidence="9">
    <location>
        <begin position="80"/>
        <end position="132"/>
    </location>
</feature>
<evidence type="ECO:0000256" key="1">
    <source>
        <dbReference type="ARBA" id="ARBA00004167"/>
    </source>
</evidence>